<dbReference type="Proteomes" id="UP001152797">
    <property type="component" value="Unassembled WGS sequence"/>
</dbReference>
<dbReference type="AlphaFoldDB" id="A0A9P1D7K5"/>
<reference evidence="2" key="2">
    <citation type="submission" date="2024-04" db="EMBL/GenBank/DDBJ databases">
        <authorList>
            <person name="Chen Y."/>
            <person name="Shah S."/>
            <person name="Dougan E. K."/>
            <person name="Thang M."/>
            <person name="Chan C."/>
        </authorList>
    </citation>
    <scope>NUCLEOTIDE SEQUENCE [LARGE SCALE GENOMIC DNA]</scope>
</reference>
<comment type="caution">
    <text evidence="1">The sequence shown here is derived from an EMBL/GenBank/DDBJ whole genome shotgun (WGS) entry which is preliminary data.</text>
</comment>
<dbReference type="EMBL" id="CAMXCT030003473">
    <property type="protein sequence ID" value="CAL4791997.1"/>
    <property type="molecule type" value="Genomic_DNA"/>
</dbReference>
<reference evidence="1" key="1">
    <citation type="submission" date="2022-10" db="EMBL/GenBank/DDBJ databases">
        <authorList>
            <person name="Chen Y."/>
            <person name="Dougan E. K."/>
            <person name="Chan C."/>
            <person name="Rhodes N."/>
            <person name="Thang M."/>
        </authorList>
    </citation>
    <scope>NUCLEOTIDE SEQUENCE</scope>
</reference>
<keyword evidence="3" id="KW-0472">Membrane</keyword>
<organism evidence="1">
    <name type="scientific">Cladocopium goreaui</name>
    <dbReference type="NCBI Taxonomy" id="2562237"/>
    <lineage>
        <taxon>Eukaryota</taxon>
        <taxon>Sar</taxon>
        <taxon>Alveolata</taxon>
        <taxon>Dinophyceae</taxon>
        <taxon>Suessiales</taxon>
        <taxon>Symbiodiniaceae</taxon>
        <taxon>Cladocopium</taxon>
    </lineage>
</organism>
<evidence type="ECO:0000313" key="4">
    <source>
        <dbReference type="Proteomes" id="UP001152797"/>
    </source>
</evidence>
<dbReference type="EMBL" id="CAMXCT010003473">
    <property type="protein sequence ID" value="CAI4004685.1"/>
    <property type="molecule type" value="Genomic_DNA"/>
</dbReference>
<name>A0A9P1D7K5_9DINO</name>
<protein>
    <submittedName>
        <fullName evidence="3">Transmembrane protein 144-like B</fullName>
    </submittedName>
</protein>
<dbReference type="EMBL" id="CAMXCT020003473">
    <property type="protein sequence ID" value="CAL1158060.1"/>
    <property type="molecule type" value="Genomic_DNA"/>
</dbReference>
<keyword evidence="4" id="KW-1185">Reference proteome</keyword>
<evidence type="ECO:0000313" key="2">
    <source>
        <dbReference type="EMBL" id="CAL1158060.1"/>
    </source>
</evidence>
<keyword evidence="3" id="KW-0812">Transmembrane</keyword>
<accession>A0A9P1D7K5</accession>
<sequence>MVHVQRHPDGWFHHCRGQRRTGAWDFAFGHFWRSVVGIVKLFGIASSEVTRHRPGFLALSLRESDGGLLHRSIWPLGVKKLTGELIYCDIGCFLVLASFFAMVFVEAGHESKDDSDSEGSSDESALSAEWDARARSMDPMAAECDVRFMATGGFSVFGVPEGDHPLGKKHGQIDLSRHEHITSLDRLGPGAQRLLGVILAILAGGLCGVQGVPATLWEASHPEAEAFAVALWNLDPLFQCGRDSRGEVEEVRHRPRLCQRLHLGRGLRLYDEGHFFPGLFRGVHLGRCRTHPCVKPPFCLCVQRDHGQEAVADLLRRLLLATRGRFAHCMLW</sequence>
<dbReference type="OrthoDB" id="426527at2759"/>
<gene>
    <name evidence="1" type="ORF">C1SCF055_LOCUS30458</name>
</gene>
<proteinExistence type="predicted"/>
<evidence type="ECO:0000313" key="1">
    <source>
        <dbReference type="EMBL" id="CAI4004685.1"/>
    </source>
</evidence>
<evidence type="ECO:0000313" key="3">
    <source>
        <dbReference type="EMBL" id="CAL4791997.1"/>
    </source>
</evidence>